<dbReference type="Pfam" id="PF01565">
    <property type="entry name" value="FAD_binding_4"/>
    <property type="match status" value="1"/>
</dbReference>
<reference evidence="7 8" key="1">
    <citation type="submission" date="2017-01" db="EMBL/GenBank/DDBJ databases">
        <title>The cable genome- insights into the physiology and evolution of filamentous bacteria capable of sulfide oxidation via long distance electron transfer.</title>
        <authorList>
            <person name="Schreiber L."/>
            <person name="Bjerg J.T."/>
            <person name="Boggild A."/>
            <person name="Van De Vossenberg J."/>
            <person name="Meysman F."/>
            <person name="Nielsen L.P."/>
            <person name="Schramm A."/>
            <person name="Kjeldsen K.U."/>
        </authorList>
    </citation>
    <scope>NUCLEOTIDE SEQUENCE [LARGE SCALE GENOMIC DNA]</scope>
    <source>
        <strain evidence="7">A5</strain>
    </source>
</reference>
<protein>
    <submittedName>
        <fullName evidence="7">Glycolate oxidase</fullName>
        <ecNumber evidence="7">1.1.3.15</ecNumber>
    </submittedName>
</protein>
<dbReference type="InterPro" id="IPR036318">
    <property type="entry name" value="FAD-bd_PCMH-like_sf"/>
</dbReference>
<dbReference type="EC" id="1.1.3.15" evidence="7"/>
<dbReference type="InterPro" id="IPR051914">
    <property type="entry name" value="FAD-linked_OxidoTrans_Type4"/>
</dbReference>
<evidence type="ECO:0000313" key="7">
    <source>
        <dbReference type="EMBL" id="RWX50422.1"/>
    </source>
</evidence>
<dbReference type="Gene3D" id="3.30.465.10">
    <property type="match status" value="1"/>
</dbReference>
<accession>A0A444JBJ2</accession>
<dbReference type="SUPFAM" id="SSF56176">
    <property type="entry name" value="FAD-binding/transporter-associated domain-like"/>
    <property type="match status" value="1"/>
</dbReference>
<dbReference type="InterPro" id="IPR016166">
    <property type="entry name" value="FAD-bd_PCMH"/>
</dbReference>
<dbReference type="SUPFAM" id="SSF55103">
    <property type="entry name" value="FAD-linked oxidases, C-terminal domain"/>
    <property type="match status" value="1"/>
</dbReference>
<evidence type="ECO:0000259" key="6">
    <source>
        <dbReference type="PROSITE" id="PS51387"/>
    </source>
</evidence>
<dbReference type="AlphaFoldDB" id="A0A444JBJ2"/>
<dbReference type="Proteomes" id="UP000288892">
    <property type="component" value="Unassembled WGS sequence"/>
</dbReference>
<dbReference type="FunFam" id="3.30.70.2740:FF:000001">
    <property type="entry name" value="D-lactate dehydrogenase mitochondrial"/>
    <property type="match status" value="1"/>
</dbReference>
<dbReference type="EMBL" id="MTKS01000321">
    <property type="protein sequence ID" value="RWX50422.1"/>
    <property type="molecule type" value="Genomic_DNA"/>
</dbReference>
<keyword evidence="5 7" id="KW-0560">Oxidoreductase</keyword>
<organism evidence="7 8">
    <name type="scientific">Candidatus Electrothrix marina</name>
    <dbReference type="NCBI Taxonomy" id="1859130"/>
    <lineage>
        <taxon>Bacteria</taxon>
        <taxon>Pseudomonadati</taxon>
        <taxon>Thermodesulfobacteriota</taxon>
        <taxon>Desulfobulbia</taxon>
        <taxon>Desulfobulbales</taxon>
        <taxon>Desulfobulbaceae</taxon>
        <taxon>Candidatus Electrothrix</taxon>
    </lineage>
</organism>
<dbReference type="Gene3D" id="1.10.45.10">
    <property type="entry name" value="Vanillyl-alcohol Oxidase, Chain A, domain 4"/>
    <property type="match status" value="1"/>
</dbReference>
<evidence type="ECO:0000256" key="1">
    <source>
        <dbReference type="ARBA" id="ARBA00001974"/>
    </source>
</evidence>
<evidence type="ECO:0000256" key="4">
    <source>
        <dbReference type="ARBA" id="ARBA00022827"/>
    </source>
</evidence>
<keyword evidence="4" id="KW-0274">FAD</keyword>
<dbReference type="Gene3D" id="3.30.43.10">
    <property type="entry name" value="Uridine Diphospho-n-acetylenolpyruvylglucosamine Reductase, domain 2"/>
    <property type="match status" value="1"/>
</dbReference>
<dbReference type="GO" id="GO:0003973">
    <property type="term" value="F:(S)-2-hydroxy-acid oxidase activity"/>
    <property type="evidence" value="ECO:0007669"/>
    <property type="project" value="UniProtKB-EC"/>
</dbReference>
<dbReference type="InterPro" id="IPR004113">
    <property type="entry name" value="FAD-bd_oxidored_4_C"/>
</dbReference>
<dbReference type="PANTHER" id="PTHR42934:SF3">
    <property type="entry name" value="D-LACTATE DEHYDROGENASE"/>
    <property type="match status" value="1"/>
</dbReference>
<dbReference type="Pfam" id="PF02913">
    <property type="entry name" value="FAD-oxidase_C"/>
    <property type="match status" value="1"/>
</dbReference>
<dbReference type="Gene3D" id="3.30.70.2190">
    <property type="match status" value="1"/>
</dbReference>
<dbReference type="PROSITE" id="PS51387">
    <property type="entry name" value="FAD_PCMH"/>
    <property type="match status" value="1"/>
</dbReference>
<keyword evidence="8" id="KW-1185">Reference proteome</keyword>
<evidence type="ECO:0000256" key="2">
    <source>
        <dbReference type="ARBA" id="ARBA00008000"/>
    </source>
</evidence>
<comment type="caution">
    <text evidence="7">The sequence shown here is derived from an EMBL/GenBank/DDBJ whole genome shotgun (WGS) entry which is preliminary data.</text>
</comment>
<evidence type="ECO:0000256" key="3">
    <source>
        <dbReference type="ARBA" id="ARBA00022630"/>
    </source>
</evidence>
<comment type="similarity">
    <text evidence="2">Belongs to the FAD-binding oxidoreductase/transferase type 4 family.</text>
</comment>
<feature type="domain" description="FAD-binding PCMH-type" evidence="6">
    <location>
        <begin position="56"/>
        <end position="235"/>
    </location>
</feature>
<sequence>MCFAALEKHWLSDRISGIVPDMEKKIIKKLQQAVGKANLLTSLEECSCYSYDASGQNFMPDAVALPESTAQVAALLRLADEYRFPVIPRGAGSGTTGGSLPVHGGLVIGFSRMHRILEIDPENMIAVVEPGVVTGELQAAVKKHGLMYPPDPASLKFCSIGGNAAECAGGPSAVKYGVTRDYIIGLEVVLPNGEIMRTGVRTEKGVVGYDLTRLFIGSEGTLAIFTKLILRLLPLAEAKATFLLSFSSLAQATGLVAKSLTAGLMPCTLEYMDRTAVQVVRDRLSNSLPEETAALLLVEFDGSKAEVEQQGKLFAEFVQQEDCVVRRAESEEETQELWLARRSIAPACLSLRPHKISEDVVVPRSRIPELVRFVEQLTQELELIILTFGHAGDGNIHVNIMVDKQNEQEYGKGLKAKERLFERVLSMGGTLSGEHGVGITKSPFLSQELDETALSVMRRLKGLFDPHNILNPGKIFPV</sequence>
<dbReference type="InterPro" id="IPR016169">
    <property type="entry name" value="FAD-bd_PCMH_sub2"/>
</dbReference>
<proteinExistence type="inferred from homology"/>
<name>A0A444JBJ2_9BACT</name>
<evidence type="ECO:0000256" key="5">
    <source>
        <dbReference type="ARBA" id="ARBA00023002"/>
    </source>
</evidence>
<keyword evidence="3" id="KW-0285">Flavoprotein</keyword>
<dbReference type="InterPro" id="IPR016164">
    <property type="entry name" value="FAD-linked_Oxase-like_C"/>
</dbReference>
<gene>
    <name evidence="7" type="ORF">VU01_13211</name>
</gene>
<dbReference type="InterPro" id="IPR006094">
    <property type="entry name" value="Oxid_FAD_bind_N"/>
</dbReference>
<dbReference type="GO" id="GO:0071949">
    <property type="term" value="F:FAD binding"/>
    <property type="evidence" value="ECO:0007669"/>
    <property type="project" value="InterPro"/>
</dbReference>
<dbReference type="FunFam" id="1.10.45.10:FF:000001">
    <property type="entry name" value="D-lactate dehydrogenase mitochondrial"/>
    <property type="match status" value="1"/>
</dbReference>
<dbReference type="PANTHER" id="PTHR42934">
    <property type="entry name" value="GLYCOLATE OXIDASE SUBUNIT GLCD"/>
    <property type="match status" value="1"/>
</dbReference>
<comment type="cofactor">
    <cofactor evidence="1">
        <name>FAD</name>
        <dbReference type="ChEBI" id="CHEBI:57692"/>
    </cofactor>
</comment>
<dbReference type="Gene3D" id="3.30.70.2740">
    <property type="match status" value="1"/>
</dbReference>
<dbReference type="InterPro" id="IPR016171">
    <property type="entry name" value="Vanillyl_alc_oxidase_C-sub2"/>
</dbReference>
<evidence type="ECO:0000313" key="8">
    <source>
        <dbReference type="Proteomes" id="UP000288892"/>
    </source>
</evidence>
<dbReference type="InterPro" id="IPR016167">
    <property type="entry name" value="FAD-bd_PCMH_sub1"/>
</dbReference>